<dbReference type="PANTHER" id="PTHR11533:SF276">
    <property type="entry name" value="GLUTAMYL AMINOPEPTIDASE"/>
    <property type="match status" value="1"/>
</dbReference>
<evidence type="ECO:0000259" key="3">
    <source>
        <dbReference type="Pfam" id="PF11838"/>
    </source>
</evidence>
<dbReference type="GO" id="GO:0005737">
    <property type="term" value="C:cytoplasm"/>
    <property type="evidence" value="ECO:0007669"/>
    <property type="project" value="TreeGrafter"/>
</dbReference>
<accession>A0A8J4Y3C7</accession>
<dbReference type="GO" id="GO:0070006">
    <property type="term" value="F:metalloaminopeptidase activity"/>
    <property type="evidence" value="ECO:0007669"/>
    <property type="project" value="TreeGrafter"/>
</dbReference>
<evidence type="ECO:0000313" key="5">
    <source>
        <dbReference type="Proteomes" id="UP000770661"/>
    </source>
</evidence>
<dbReference type="AlphaFoldDB" id="A0A8J4Y3C7"/>
<dbReference type="Gene3D" id="1.25.50.20">
    <property type="match status" value="1"/>
</dbReference>
<feature type="domain" description="ERAP1-like C-terminal" evidence="3">
    <location>
        <begin position="232"/>
        <end position="351"/>
    </location>
</feature>
<name>A0A8J4Y3C7_CHIOP</name>
<proteinExistence type="inferred from homology"/>
<evidence type="ECO:0000313" key="4">
    <source>
        <dbReference type="EMBL" id="KAG0719787.1"/>
    </source>
</evidence>
<evidence type="ECO:0000256" key="2">
    <source>
        <dbReference type="ARBA" id="ARBA00022438"/>
    </source>
</evidence>
<reference evidence="4" key="1">
    <citation type="submission" date="2020-07" db="EMBL/GenBank/DDBJ databases">
        <title>The High-quality genome of the commercially important snow crab, Chionoecetes opilio.</title>
        <authorList>
            <person name="Jeong J.-H."/>
            <person name="Ryu S."/>
        </authorList>
    </citation>
    <scope>NUCLEOTIDE SEQUENCE</scope>
    <source>
        <strain evidence="4">MADBK_172401_WGS</strain>
        <tissue evidence="4">Digestive gland</tissue>
    </source>
</reference>
<dbReference type="OrthoDB" id="510539at2759"/>
<keyword evidence="2 4" id="KW-0378">Hydrolase</keyword>
<keyword evidence="5" id="KW-1185">Reference proteome</keyword>
<dbReference type="GO" id="GO:0006508">
    <property type="term" value="P:proteolysis"/>
    <property type="evidence" value="ECO:0007669"/>
    <property type="project" value="TreeGrafter"/>
</dbReference>
<evidence type="ECO:0000256" key="1">
    <source>
        <dbReference type="ARBA" id="ARBA00010136"/>
    </source>
</evidence>
<gene>
    <name evidence="4" type="primary">ENPEP_3</name>
    <name evidence="4" type="ORF">GWK47_049770</name>
</gene>
<dbReference type="EMBL" id="JACEEZ010013932">
    <property type="protein sequence ID" value="KAG0719787.1"/>
    <property type="molecule type" value="Genomic_DNA"/>
</dbReference>
<sequence>MSCKYWDAIIKLPPIILKVETPDQINAIFDKIAYNKGDVGAIMDTWTRQMGYPVVHVRRAARDTLVMTQQRFLLDPSAHYSPDDSAFQYKWDVPLSYVTAADATTLQRCWLYHDNASLEVKVPAEVTWVRSTCSTRASTGSTMSQTCGLSWASCVRLSERLYVCTPAVAFRPQLYCMKRPMLWAWWGPLYVSHGWQDEGDHLKSVPGGAWWSGAAPGCGSDVQRALKETSATAIDNLTTGWPTKPDPAVLKRYIELSMKEENVRRQNFLSTLKFTFPPTQQAATLSGIGAHWGWLVERYTTNDRYLGQLIPNICRYFATEAKLSEMETLFRQYPEGGAGERYREQALETVKHNTRWLRDNAAHILAWLPTRPTPLGKH</sequence>
<dbReference type="Pfam" id="PF11838">
    <property type="entry name" value="ERAP1_C"/>
    <property type="match status" value="1"/>
</dbReference>
<dbReference type="GO" id="GO:0016020">
    <property type="term" value="C:membrane"/>
    <property type="evidence" value="ECO:0007669"/>
    <property type="project" value="TreeGrafter"/>
</dbReference>
<dbReference type="InterPro" id="IPR050344">
    <property type="entry name" value="Peptidase_M1_aminopeptidases"/>
</dbReference>
<comment type="caution">
    <text evidence="4">The sequence shown here is derived from an EMBL/GenBank/DDBJ whole genome shotgun (WGS) entry which is preliminary data.</text>
</comment>
<protein>
    <submittedName>
        <fullName evidence="4">Glutamyl aminopeptidase</fullName>
    </submittedName>
</protein>
<dbReference type="Proteomes" id="UP000770661">
    <property type="component" value="Unassembled WGS sequence"/>
</dbReference>
<organism evidence="4 5">
    <name type="scientific">Chionoecetes opilio</name>
    <name type="common">Atlantic snow crab</name>
    <name type="synonym">Cancer opilio</name>
    <dbReference type="NCBI Taxonomy" id="41210"/>
    <lineage>
        <taxon>Eukaryota</taxon>
        <taxon>Metazoa</taxon>
        <taxon>Ecdysozoa</taxon>
        <taxon>Arthropoda</taxon>
        <taxon>Crustacea</taxon>
        <taxon>Multicrustacea</taxon>
        <taxon>Malacostraca</taxon>
        <taxon>Eumalacostraca</taxon>
        <taxon>Eucarida</taxon>
        <taxon>Decapoda</taxon>
        <taxon>Pleocyemata</taxon>
        <taxon>Brachyura</taxon>
        <taxon>Eubrachyura</taxon>
        <taxon>Majoidea</taxon>
        <taxon>Majidae</taxon>
        <taxon>Chionoecetes</taxon>
    </lineage>
</organism>
<dbReference type="GO" id="GO:0005615">
    <property type="term" value="C:extracellular space"/>
    <property type="evidence" value="ECO:0007669"/>
    <property type="project" value="TreeGrafter"/>
</dbReference>
<keyword evidence="2 4" id="KW-0645">Protease</keyword>
<comment type="similarity">
    <text evidence="1">Belongs to the peptidase M1 family.</text>
</comment>
<keyword evidence="2 4" id="KW-0031">Aminopeptidase</keyword>
<dbReference type="InterPro" id="IPR024571">
    <property type="entry name" value="ERAP1-like_C_dom"/>
</dbReference>
<dbReference type="Gene3D" id="2.60.40.1910">
    <property type="match status" value="1"/>
</dbReference>
<dbReference type="GO" id="GO:0042277">
    <property type="term" value="F:peptide binding"/>
    <property type="evidence" value="ECO:0007669"/>
    <property type="project" value="TreeGrafter"/>
</dbReference>
<dbReference type="PANTHER" id="PTHR11533">
    <property type="entry name" value="PROTEASE M1 ZINC METALLOPROTEASE"/>
    <property type="match status" value="1"/>
</dbReference>
<dbReference type="GO" id="GO:0043171">
    <property type="term" value="P:peptide catabolic process"/>
    <property type="evidence" value="ECO:0007669"/>
    <property type="project" value="TreeGrafter"/>
</dbReference>
<dbReference type="GO" id="GO:0008270">
    <property type="term" value="F:zinc ion binding"/>
    <property type="evidence" value="ECO:0007669"/>
    <property type="project" value="TreeGrafter"/>
</dbReference>